<evidence type="ECO:0000313" key="2">
    <source>
        <dbReference type="EMBL" id="KAF0040781.1"/>
    </source>
</evidence>
<name>A0A6A4TD20_SCOMX</name>
<evidence type="ECO:0000313" key="3">
    <source>
        <dbReference type="Proteomes" id="UP000438429"/>
    </source>
</evidence>
<reference evidence="2 3" key="1">
    <citation type="submission" date="2019-06" db="EMBL/GenBank/DDBJ databases">
        <title>Draft genomes of female and male turbot (Scophthalmus maximus).</title>
        <authorList>
            <person name="Xu H."/>
            <person name="Xu X.-W."/>
            <person name="Shao C."/>
            <person name="Chen S."/>
        </authorList>
    </citation>
    <scope>NUCLEOTIDE SEQUENCE [LARGE SCALE GENOMIC DNA]</scope>
    <source>
        <strain evidence="2">Ysfricsl-2016a</strain>
        <tissue evidence="2">Blood</tissue>
    </source>
</reference>
<dbReference type="EMBL" id="VEVO01000006">
    <property type="protein sequence ID" value="KAF0040781.1"/>
    <property type="molecule type" value="Genomic_DNA"/>
</dbReference>
<organism evidence="2 3">
    <name type="scientific">Scophthalmus maximus</name>
    <name type="common">Turbot</name>
    <name type="synonym">Psetta maxima</name>
    <dbReference type="NCBI Taxonomy" id="52904"/>
    <lineage>
        <taxon>Eukaryota</taxon>
        <taxon>Metazoa</taxon>
        <taxon>Chordata</taxon>
        <taxon>Craniata</taxon>
        <taxon>Vertebrata</taxon>
        <taxon>Euteleostomi</taxon>
        <taxon>Actinopterygii</taxon>
        <taxon>Neopterygii</taxon>
        <taxon>Teleostei</taxon>
        <taxon>Neoteleostei</taxon>
        <taxon>Acanthomorphata</taxon>
        <taxon>Carangaria</taxon>
        <taxon>Pleuronectiformes</taxon>
        <taxon>Pleuronectoidei</taxon>
        <taxon>Scophthalmidae</taxon>
        <taxon>Scophthalmus</taxon>
    </lineage>
</organism>
<evidence type="ECO:0000256" key="1">
    <source>
        <dbReference type="SAM" id="MobiDB-lite"/>
    </source>
</evidence>
<accession>A0A6A4TD20</accession>
<dbReference type="AlphaFoldDB" id="A0A6A4TD20"/>
<dbReference type="Proteomes" id="UP000438429">
    <property type="component" value="Unassembled WGS sequence"/>
</dbReference>
<protein>
    <submittedName>
        <fullName evidence="2">Uncharacterized protein</fullName>
    </submittedName>
</protein>
<proteinExistence type="predicted"/>
<feature type="region of interest" description="Disordered" evidence="1">
    <location>
        <begin position="128"/>
        <end position="152"/>
    </location>
</feature>
<sequence length="152" mass="17355">MRREFRKKMKELFWRISSPAGSNTCPLRPFSGTVRAEPDDTQVVIPLNNVETDNCRLSVLTDQDTEALQRSEDKSSSDMFTVYCFKPPGFCDDLNQRLVPQRRRILQEVLIQIHRRTSRPPLILTDAEFPSNLENSGENVPEVKGTGDESLS</sequence>
<gene>
    <name evidence="2" type="ORF">F2P81_006679</name>
</gene>
<comment type="caution">
    <text evidence="2">The sequence shown here is derived from an EMBL/GenBank/DDBJ whole genome shotgun (WGS) entry which is preliminary data.</text>
</comment>